<protein>
    <submittedName>
        <fullName evidence="2">Uncharacterized protein</fullName>
    </submittedName>
</protein>
<evidence type="ECO:0000313" key="3">
    <source>
        <dbReference type="Proteomes" id="UP000327493"/>
    </source>
</evidence>
<proteinExistence type="predicted"/>
<dbReference type="Proteomes" id="UP000327493">
    <property type="component" value="Chromosome 1"/>
</dbReference>
<reference evidence="2 3" key="1">
    <citation type="submission" date="2019-08" db="EMBL/GenBank/DDBJ databases">
        <title>A chromosome-level genome assembly, high-density linkage maps, and genome scans reveal the genomic architecture of hybrid incompatibilities underlying speciation via character displacement in darters (Percidae: Etheostominae).</title>
        <authorList>
            <person name="Moran R.L."/>
            <person name="Catchen J.M."/>
            <person name="Fuller R.C."/>
        </authorList>
    </citation>
    <scope>NUCLEOTIDE SEQUENCE [LARGE SCALE GENOMIC DNA]</scope>
    <source>
        <strain evidence="2">EspeVRDwgs_2016</strain>
        <tissue evidence="2">Muscle</tissue>
    </source>
</reference>
<organism evidence="2 3">
    <name type="scientific">Etheostoma spectabile</name>
    <name type="common">orangethroat darter</name>
    <dbReference type="NCBI Taxonomy" id="54343"/>
    <lineage>
        <taxon>Eukaryota</taxon>
        <taxon>Metazoa</taxon>
        <taxon>Chordata</taxon>
        <taxon>Craniata</taxon>
        <taxon>Vertebrata</taxon>
        <taxon>Euteleostomi</taxon>
        <taxon>Actinopterygii</taxon>
        <taxon>Neopterygii</taxon>
        <taxon>Teleostei</taxon>
        <taxon>Neoteleostei</taxon>
        <taxon>Acanthomorphata</taxon>
        <taxon>Eupercaria</taxon>
        <taxon>Perciformes</taxon>
        <taxon>Percoidei</taxon>
        <taxon>Percidae</taxon>
        <taxon>Etheostomatinae</taxon>
        <taxon>Etheostoma</taxon>
    </lineage>
</organism>
<evidence type="ECO:0000313" key="2">
    <source>
        <dbReference type="EMBL" id="KAA8596041.1"/>
    </source>
</evidence>
<feature type="region of interest" description="Disordered" evidence="1">
    <location>
        <begin position="129"/>
        <end position="149"/>
    </location>
</feature>
<dbReference type="AlphaFoldDB" id="A0A5J5DRW6"/>
<gene>
    <name evidence="2" type="ORF">FQN60_011332</name>
</gene>
<sequence>MQNAKRRRVSACLIIIQEASSPHAFSAELVEIVEHCVKMHCCKRAVAMVFTMLNSSVSKYKLGRRWTTMYCKIWPTITHRKDGYSHSIKAKSNLTYTFAFQKSSQLSLCTCANKSCQCSSKMTFKSKKKHKKITTGQRKPLGLMGDNQC</sequence>
<name>A0A5J5DRW6_9PERO</name>
<comment type="caution">
    <text evidence="2">The sequence shown here is derived from an EMBL/GenBank/DDBJ whole genome shotgun (WGS) entry which is preliminary data.</text>
</comment>
<keyword evidence="3" id="KW-1185">Reference proteome</keyword>
<accession>A0A5J5DRW6</accession>
<dbReference type="EMBL" id="VOFY01000001">
    <property type="protein sequence ID" value="KAA8596041.1"/>
    <property type="molecule type" value="Genomic_DNA"/>
</dbReference>
<evidence type="ECO:0000256" key="1">
    <source>
        <dbReference type="SAM" id="MobiDB-lite"/>
    </source>
</evidence>